<sequence>MIGWLLMAVIAASMGAMAHLLFPRRWQALTAAGLLALLLAPYVALRVLWATTGQHDAQDGLAIVFGPLLTVPVAVLATLMLNHWRPGKR</sequence>
<dbReference type="Proteomes" id="UP000289784">
    <property type="component" value="Unassembled WGS sequence"/>
</dbReference>
<keyword evidence="1" id="KW-1133">Transmembrane helix</keyword>
<keyword evidence="3" id="KW-1185">Reference proteome</keyword>
<keyword evidence="1" id="KW-0812">Transmembrane</keyword>
<evidence type="ECO:0000313" key="3">
    <source>
        <dbReference type="Proteomes" id="UP000289784"/>
    </source>
</evidence>
<feature type="transmembrane region" description="Helical" evidence="1">
    <location>
        <begin position="28"/>
        <end position="49"/>
    </location>
</feature>
<feature type="transmembrane region" description="Helical" evidence="1">
    <location>
        <begin position="61"/>
        <end position="81"/>
    </location>
</feature>
<gene>
    <name evidence="2" type="ORF">EPA99_07445</name>
</gene>
<reference evidence="2 3" key="1">
    <citation type="submission" date="2019-01" db="EMBL/GenBank/DDBJ databases">
        <title>Pseudoxanthomonas composti sp. nov., isolated from compost.</title>
        <authorList>
            <person name="Yang G."/>
        </authorList>
    </citation>
    <scope>NUCLEOTIDE SEQUENCE [LARGE SCALE GENOMIC DNA]</scope>
    <source>
        <strain evidence="2 3">GSS15</strain>
    </source>
</reference>
<organism evidence="2 3">
    <name type="scientific">Pseudoxanthomonas composti</name>
    <dbReference type="NCBI Taxonomy" id="2137479"/>
    <lineage>
        <taxon>Bacteria</taxon>
        <taxon>Pseudomonadati</taxon>
        <taxon>Pseudomonadota</taxon>
        <taxon>Gammaproteobacteria</taxon>
        <taxon>Lysobacterales</taxon>
        <taxon>Lysobacteraceae</taxon>
        <taxon>Pseudoxanthomonas</taxon>
    </lineage>
</organism>
<protein>
    <submittedName>
        <fullName evidence="2">Uncharacterized protein</fullName>
    </submittedName>
</protein>
<dbReference type="RefSeq" id="WP_129470580.1">
    <property type="nucleotide sequence ID" value="NZ_SAWZ01000003.1"/>
</dbReference>
<accession>A0A4Q1JW18</accession>
<name>A0A4Q1JW18_9GAMM</name>
<dbReference type="AlphaFoldDB" id="A0A4Q1JW18"/>
<proteinExistence type="predicted"/>
<comment type="caution">
    <text evidence="2">The sequence shown here is derived from an EMBL/GenBank/DDBJ whole genome shotgun (WGS) entry which is preliminary data.</text>
</comment>
<keyword evidence="1" id="KW-0472">Membrane</keyword>
<evidence type="ECO:0000256" key="1">
    <source>
        <dbReference type="SAM" id="Phobius"/>
    </source>
</evidence>
<dbReference type="EMBL" id="SAWZ01000003">
    <property type="protein sequence ID" value="RXR06473.1"/>
    <property type="molecule type" value="Genomic_DNA"/>
</dbReference>
<evidence type="ECO:0000313" key="2">
    <source>
        <dbReference type="EMBL" id="RXR06473.1"/>
    </source>
</evidence>